<comment type="caution">
    <text evidence="2">The sequence shown here is derived from an EMBL/GenBank/DDBJ whole genome shotgun (WGS) entry which is preliminary data.</text>
</comment>
<evidence type="ECO:0000256" key="1">
    <source>
        <dbReference type="SAM" id="MobiDB-lite"/>
    </source>
</evidence>
<organism evidence="2 3">
    <name type="scientific">Luteolibacter pohnpeiensis</name>
    <dbReference type="NCBI Taxonomy" id="454153"/>
    <lineage>
        <taxon>Bacteria</taxon>
        <taxon>Pseudomonadati</taxon>
        <taxon>Verrucomicrobiota</taxon>
        <taxon>Verrucomicrobiia</taxon>
        <taxon>Verrucomicrobiales</taxon>
        <taxon>Verrucomicrobiaceae</taxon>
        <taxon>Luteolibacter</taxon>
    </lineage>
</organism>
<gene>
    <name evidence="2" type="ORF">JIN85_14835</name>
</gene>
<sequence length="124" mass="14091">MSTHANISTPKCPNRRIRPVYSIGKTGDRSKRADGAVVTNRMGEYIGFSKKKNKSGEVVKTHHVLDLNSRPASRSIYIPRKYPEWTYSKKEKTAAHGRKRYTPTVPNKEAFKTRIFKQALGISN</sequence>
<dbReference type="EMBL" id="JAENIJ010000025">
    <property type="protein sequence ID" value="MBK1883691.1"/>
    <property type="molecule type" value="Genomic_DNA"/>
</dbReference>
<dbReference type="Proteomes" id="UP000603141">
    <property type="component" value="Unassembled WGS sequence"/>
</dbReference>
<protein>
    <submittedName>
        <fullName evidence="2">Uncharacterized protein</fullName>
    </submittedName>
</protein>
<feature type="compositionally biased region" description="Polar residues" evidence="1">
    <location>
        <begin position="1"/>
        <end position="11"/>
    </location>
</feature>
<accession>A0A934S6S7</accession>
<dbReference type="AlphaFoldDB" id="A0A934S6S7"/>
<evidence type="ECO:0000313" key="2">
    <source>
        <dbReference type="EMBL" id="MBK1883691.1"/>
    </source>
</evidence>
<name>A0A934S6S7_9BACT</name>
<keyword evidence="3" id="KW-1185">Reference proteome</keyword>
<dbReference type="RefSeq" id="WP_200272096.1">
    <property type="nucleotide sequence ID" value="NZ_JAENIJ010000025.1"/>
</dbReference>
<evidence type="ECO:0000313" key="3">
    <source>
        <dbReference type="Proteomes" id="UP000603141"/>
    </source>
</evidence>
<proteinExistence type="predicted"/>
<reference evidence="2" key="1">
    <citation type="submission" date="2021-01" db="EMBL/GenBank/DDBJ databases">
        <title>Modified the classification status of verrucomicrobia.</title>
        <authorList>
            <person name="Feng X."/>
        </authorList>
    </citation>
    <scope>NUCLEOTIDE SEQUENCE</scope>
    <source>
        <strain evidence="2">KCTC 22041</strain>
    </source>
</reference>
<feature type="region of interest" description="Disordered" evidence="1">
    <location>
        <begin position="1"/>
        <end position="32"/>
    </location>
</feature>